<accession>A0ABU7EKX2</accession>
<name>A0ABU7EKX2_9TELE</name>
<evidence type="ECO:0000313" key="1">
    <source>
        <dbReference type="EMBL" id="MED6287455.1"/>
    </source>
</evidence>
<comment type="caution">
    <text evidence="1">The sequence shown here is derived from an EMBL/GenBank/DDBJ whole genome shotgun (WGS) entry which is preliminary data.</text>
</comment>
<organism evidence="1 2">
    <name type="scientific">Characodon lateralis</name>
    <dbReference type="NCBI Taxonomy" id="208331"/>
    <lineage>
        <taxon>Eukaryota</taxon>
        <taxon>Metazoa</taxon>
        <taxon>Chordata</taxon>
        <taxon>Craniata</taxon>
        <taxon>Vertebrata</taxon>
        <taxon>Euteleostomi</taxon>
        <taxon>Actinopterygii</taxon>
        <taxon>Neopterygii</taxon>
        <taxon>Teleostei</taxon>
        <taxon>Neoteleostei</taxon>
        <taxon>Acanthomorphata</taxon>
        <taxon>Ovalentaria</taxon>
        <taxon>Atherinomorphae</taxon>
        <taxon>Cyprinodontiformes</taxon>
        <taxon>Goodeidae</taxon>
        <taxon>Characodon</taxon>
    </lineage>
</organism>
<sequence length="109" mass="12468">MMFHNCATQAQSGLLCFLLGNPPIFFLFMREGGFISCIVKRCMMVLSRREDKGKEHTTSKSWTGQTDYSTAYTVTTNKQVILHVPGFEEQAASHMSNERWAQNVLKHHK</sequence>
<protein>
    <submittedName>
        <fullName evidence="1">Uncharacterized protein</fullName>
    </submittedName>
</protein>
<dbReference type="EMBL" id="JAHUTJ010058723">
    <property type="protein sequence ID" value="MED6287455.1"/>
    <property type="molecule type" value="Genomic_DNA"/>
</dbReference>
<dbReference type="Proteomes" id="UP001352852">
    <property type="component" value="Unassembled WGS sequence"/>
</dbReference>
<proteinExistence type="predicted"/>
<gene>
    <name evidence="1" type="ORF">CHARACLAT_016532</name>
</gene>
<keyword evidence="2" id="KW-1185">Reference proteome</keyword>
<evidence type="ECO:0000313" key="2">
    <source>
        <dbReference type="Proteomes" id="UP001352852"/>
    </source>
</evidence>
<reference evidence="1 2" key="1">
    <citation type="submission" date="2021-06" db="EMBL/GenBank/DDBJ databases">
        <authorList>
            <person name="Palmer J.M."/>
        </authorList>
    </citation>
    <scope>NUCLEOTIDE SEQUENCE [LARGE SCALE GENOMIC DNA]</scope>
    <source>
        <strain evidence="1 2">CL_MEX2019</strain>
        <tissue evidence="1">Muscle</tissue>
    </source>
</reference>